<protein>
    <submittedName>
        <fullName evidence="1">LamB/YcsF family protein</fullName>
    </submittedName>
</protein>
<dbReference type="EMBL" id="CP106679">
    <property type="protein sequence ID" value="UXP32233.1"/>
    <property type="molecule type" value="Genomic_DNA"/>
</dbReference>
<dbReference type="PANTHER" id="PTHR30292">
    <property type="entry name" value="UNCHARACTERIZED PROTEIN YBGL-RELATED"/>
    <property type="match status" value="1"/>
</dbReference>
<sequence>MIDPIYIDINCDMGESYAESIVGNDVAIMPWISSSNIACGFHGGDPQVIEDTIDLAIKYSVRIAAHPSYPDLEGFGRRRMEMPYQQLIDTVKHQIEIIKENTARKGAKLSYIKPHGALYNEAAKDEEVGRAIIQAIQELDPQLALMGLPNSLLEQLAAQQRIRYIREAFIDRLYESDGTLVNRKLEGAVLTNVKQATRQFVGLVKGEVVTRDGSLLSIQADSFCLHGDNPVAYEIIKSIHMEMSNMNLELKRWSH</sequence>
<evidence type="ECO:0000313" key="1">
    <source>
        <dbReference type="EMBL" id="UXP32233.1"/>
    </source>
</evidence>
<dbReference type="PANTHER" id="PTHR30292:SF0">
    <property type="entry name" value="5-OXOPROLINASE SUBUNIT A"/>
    <property type="match status" value="1"/>
</dbReference>
<dbReference type="RefSeq" id="WP_262309669.1">
    <property type="nucleotide sequence ID" value="NZ_CP106679.1"/>
</dbReference>
<dbReference type="NCBIfam" id="NF003816">
    <property type="entry name" value="PRK05406.1-5"/>
    <property type="match status" value="1"/>
</dbReference>
<accession>A0ABY6CS85</accession>
<dbReference type="Gene3D" id="3.20.20.370">
    <property type="entry name" value="Glycoside hydrolase/deacetylase"/>
    <property type="match status" value="1"/>
</dbReference>
<dbReference type="CDD" id="cd10787">
    <property type="entry name" value="LamB_YcsF_like"/>
    <property type="match status" value="1"/>
</dbReference>
<dbReference type="Pfam" id="PF03746">
    <property type="entry name" value="LamB_YcsF"/>
    <property type="match status" value="1"/>
</dbReference>
<reference evidence="1" key="1">
    <citation type="submission" date="2022-09" db="EMBL/GenBank/DDBJ databases">
        <title>Comparative genomics and taxonomic characterization of three novel marine species of genus Reichenbachiella exhibiting antioxidant and polysaccharide degradation activities.</title>
        <authorList>
            <person name="Muhammad N."/>
            <person name="Lee Y.-J."/>
            <person name="Ko J."/>
            <person name="Kim S.-G."/>
        </authorList>
    </citation>
    <scope>NUCLEOTIDE SEQUENCE</scope>
    <source>
        <strain evidence="1">BKB1-1</strain>
    </source>
</reference>
<dbReference type="Proteomes" id="UP001065174">
    <property type="component" value="Chromosome"/>
</dbReference>
<keyword evidence="2" id="KW-1185">Reference proteome</keyword>
<gene>
    <name evidence="1" type="ORF">N6H18_17985</name>
</gene>
<dbReference type="SUPFAM" id="SSF88713">
    <property type="entry name" value="Glycoside hydrolase/deacetylase"/>
    <property type="match status" value="1"/>
</dbReference>
<dbReference type="NCBIfam" id="NF003814">
    <property type="entry name" value="PRK05406.1-3"/>
    <property type="match status" value="1"/>
</dbReference>
<name>A0ABY6CS85_9BACT</name>
<proteinExistence type="predicted"/>
<evidence type="ECO:0000313" key="2">
    <source>
        <dbReference type="Proteomes" id="UP001065174"/>
    </source>
</evidence>
<dbReference type="InterPro" id="IPR005501">
    <property type="entry name" value="LamB/YcsF/PxpA-like"/>
</dbReference>
<dbReference type="InterPro" id="IPR011330">
    <property type="entry name" value="Glyco_hydro/deAcase_b/a-brl"/>
</dbReference>
<organism evidence="1 2">
    <name type="scientific">Reichenbachiella agarivorans</name>
    <dbReference type="NCBI Taxonomy" id="2979464"/>
    <lineage>
        <taxon>Bacteria</taxon>
        <taxon>Pseudomonadati</taxon>
        <taxon>Bacteroidota</taxon>
        <taxon>Cytophagia</taxon>
        <taxon>Cytophagales</taxon>
        <taxon>Reichenbachiellaceae</taxon>
        <taxon>Reichenbachiella</taxon>
    </lineage>
</organism>